<evidence type="ECO:0000313" key="1">
    <source>
        <dbReference type="EMBL" id="ABW01155.1"/>
    </source>
</evidence>
<proteinExistence type="predicted"/>
<reference evidence="1 2" key="1">
    <citation type="submission" date="2007-10" db="EMBL/GenBank/DDBJ databases">
        <title>Complete sequence of Caldivirga maquilingensis IC-167.</title>
        <authorList>
            <consortium name="US DOE Joint Genome Institute"/>
            <person name="Copeland A."/>
            <person name="Lucas S."/>
            <person name="Lapidus A."/>
            <person name="Barry K."/>
            <person name="Glavina del Rio T."/>
            <person name="Dalin E."/>
            <person name="Tice H."/>
            <person name="Pitluck S."/>
            <person name="Saunders E."/>
            <person name="Brettin T."/>
            <person name="Bruce D."/>
            <person name="Detter J.C."/>
            <person name="Han C."/>
            <person name="Schmutz J."/>
            <person name="Larimer F."/>
            <person name="Land M."/>
            <person name="Hauser L."/>
            <person name="Kyrpides N."/>
            <person name="Ivanova N."/>
            <person name="Biddle J.F."/>
            <person name="Zhang Z."/>
            <person name="Fitz-Gibbon S.T."/>
            <person name="Lowe T.M."/>
            <person name="Saltikov C."/>
            <person name="House C.H."/>
            <person name="Richardson P."/>
        </authorList>
    </citation>
    <scope>NUCLEOTIDE SEQUENCE [LARGE SCALE GENOMIC DNA]</scope>
    <source>
        <strain evidence="2">ATCC 700844 / DSM 13496 / JCM 10307 / IC-167</strain>
    </source>
</reference>
<protein>
    <submittedName>
        <fullName evidence="1">Uncharacterized protein</fullName>
    </submittedName>
</protein>
<gene>
    <name evidence="1" type="ordered locus">Cmaq_0307</name>
</gene>
<name>A8MB65_CALMQ</name>
<dbReference type="RefSeq" id="WP_012185375.1">
    <property type="nucleotide sequence ID" value="NC_009954.1"/>
</dbReference>
<evidence type="ECO:0000313" key="2">
    <source>
        <dbReference type="Proteomes" id="UP000001137"/>
    </source>
</evidence>
<dbReference type="KEGG" id="cma:Cmaq_0307"/>
<dbReference type="OrthoDB" id="28576at2157"/>
<dbReference type="EMBL" id="CP000852">
    <property type="protein sequence ID" value="ABW01155.1"/>
    <property type="molecule type" value="Genomic_DNA"/>
</dbReference>
<dbReference type="eggNOG" id="arCOG05684">
    <property type="taxonomic scope" value="Archaea"/>
</dbReference>
<dbReference type="GeneID" id="5710252"/>
<organism evidence="1 2">
    <name type="scientific">Caldivirga maquilingensis (strain ATCC 700844 / DSM 13496 / JCM 10307 / IC-167)</name>
    <dbReference type="NCBI Taxonomy" id="397948"/>
    <lineage>
        <taxon>Archaea</taxon>
        <taxon>Thermoproteota</taxon>
        <taxon>Thermoprotei</taxon>
        <taxon>Thermoproteales</taxon>
        <taxon>Thermoproteaceae</taxon>
        <taxon>Caldivirga</taxon>
    </lineage>
</organism>
<sequence length="183" mass="20104">MGVETITLGDFEQLRKLINSNPSDLIKLFKARKKDNTYIIPLLKAPWIISIDLGYQYSLESNEGRLSVEGVSFRVLSKQARAIAGFLASNGFIYGTYIGGRGRFKCIRVNVTVPIGLTIPLNNVEFESTQAYVSAHEGKIIVPECSLINSTGLTTSRLIIAALNSQAMGNVVVEFSTLKVLYL</sequence>
<dbReference type="Proteomes" id="UP000001137">
    <property type="component" value="Chromosome"/>
</dbReference>
<dbReference type="HOGENOM" id="CLU_1472021_0_0_2"/>
<dbReference type="AlphaFoldDB" id="A8MB65"/>
<accession>A8MB65</accession>
<keyword evidence="2" id="KW-1185">Reference proteome</keyword>
<dbReference type="STRING" id="397948.Cmaq_0307"/>